<evidence type="ECO:0000256" key="1">
    <source>
        <dbReference type="SAM" id="Phobius"/>
    </source>
</evidence>
<dbReference type="PANTHER" id="PTHR35337:SF1">
    <property type="entry name" value="SLR1478 PROTEIN"/>
    <property type="match status" value="1"/>
</dbReference>
<reference evidence="2" key="1">
    <citation type="submission" date="2020-03" db="EMBL/GenBank/DDBJ databases">
        <title>Draft sequencing of Calidifontibacter sp. DB0510.</title>
        <authorList>
            <person name="Kim D.-U."/>
        </authorList>
    </citation>
    <scope>NUCLEOTIDE SEQUENCE</scope>
    <source>
        <strain evidence="2">DB0510</strain>
    </source>
</reference>
<accession>A0A967EFD7</accession>
<feature type="transmembrane region" description="Helical" evidence="1">
    <location>
        <begin position="284"/>
        <end position="303"/>
    </location>
</feature>
<keyword evidence="1" id="KW-0812">Transmembrane</keyword>
<dbReference type="RefSeq" id="WP_166197213.1">
    <property type="nucleotide sequence ID" value="NZ_JAAOIV010000009.1"/>
</dbReference>
<dbReference type="AlphaFoldDB" id="A0A967EFD7"/>
<dbReference type="Proteomes" id="UP000744769">
    <property type="component" value="Unassembled WGS sequence"/>
</dbReference>
<dbReference type="EMBL" id="JAAOIV010000009">
    <property type="protein sequence ID" value="NHN56536.1"/>
    <property type="molecule type" value="Genomic_DNA"/>
</dbReference>
<feature type="transmembrane region" description="Helical" evidence="1">
    <location>
        <begin position="259"/>
        <end position="278"/>
    </location>
</feature>
<dbReference type="PANTHER" id="PTHR35337">
    <property type="entry name" value="SLR1478 PROTEIN"/>
    <property type="match status" value="1"/>
</dbReference>
<feature type="transmembrane region" description="Helical" evidence="1">
    <location>
        <begin position="100"/>
        <end position="121"/>
    </location>
</feature>
<feature type="transmembrane region" description="Helical" evidence="1">
    <location>
        <begin position="165"/>
        <end position="185"/>
    </location>
</feature>
<protein>
    <submittedName>
        <fullName evidence="2">Stage II sporulation protein M</fullName>
    </submittedName>
</protein>
<keyword evidence="1" id="KW-1133">Transmembrane helix</keyword>
<evidence type="ECO:0000313" key="2">
    <source>
        <dbReference type="EMBL" id="NHN56536.1"/>
    </source>
</evidence>
<keyword evidence="3" id="KW-1185">Reference proteome</keyword>
<name>A0A967EFD7_9MICO</name>
<organism evidence="2 3">
    <name type="scientific">Metallococcus carri</name>
    <dbReference type="NCBI Taxonomy" id="1656884"/>
    <lineage>
        <taxon>Bacteria</taxon>
        <taxon>Bacillati</taxon>
        <taxon>Actinomycetota</taxon>
        <taxon>Actinomycetes</taxon>
        <taxon>Micrococcales</taxon>
        <taxon>Dermacoccaceae</taxon>
        <taxon>Metallococcus</taxon>
    </lineage>
</organism>
<keyword evidence="1" id="KW-0472">Membrane</keyword>
<dbReference type="Pfam" id="PF01944">
    <property type="entry name" value="SpoIIM"/>
    <property type="match status" value="1"/>
</dbReference>
<dbReference type="InterPro" id="IPR002798">
    <property type="entry name" value="SpoIIM-like"/>
</dbReference>
<comment type="caution">
    <text evidence="2">The sequence shown here is derived from an EMBL/GenBank/DDBJ whole genome shotgun (WGS) entry which is preliminary data.</text>
</comment>
<gene>
    <name evidence="2" type="ORF">G9U51_12175</name>
</gene>
<sequence>MDLDAYVAAHEGEWRRLQELTKRRRLSGQESDELLDLYQRTATHLSYLRSAAPDPTVLQYLSTVLARARSRAVGTRTAAWAGFAEFFVRTFPAMLYRARWWWLTTMAVNLLVAFAIGWWVVQHPGVQTQFIPPDQLDQLVNKDFESYYSEYAATDFAFRVWTNNVYVAAICLAGGALGFPVLLSLWSNVLNLGIIGGVMTAHGRAALFFGLILPHGMLELTAVFVAGGVGLRMFWAWVEPGPRPRLANLAHEARASVTIALGLIVVLLVTGIIEAFVTPSGLPTWARIGIGVLAEVLFFAYVFGPGRRAVLAGDTGDVEEWDREALVPTAG</sequence>
<proteinExistence type="predicted"/>
<evidence type="ECO:0000313" key="3">
    <source>
        <dbReference type="Proteomes" id="UP000744769"/>
    </source>
</evidence>